<dbReference type="Pfam" id="PF24340">
    <property type="entry name" value="DH_2"/>
    <property type="match status" value="1"/>
</dbReference>
<sequence>MPASSSDEGEFHCKTPSPRSSASQAPPNPRHNPNEPPPRVNLHQHFVQSSRPSAFKGFSKILSGSKGHSDHRRGRSEGAQFDFGSSHHHAPNVRERVKRWQAAVEPESILEPPPICPATPSPAGMTGFPNTPLSASGRRMSSVMSNEQRPQTGKGPSGIAAMMEPDYFVELNTPLPPPKMPAVEGKAAWDSASEEEKKAQRRRAMSRDRERRLRRKRNSMPANMMPNLDGMENTGDTAEEKAEQTTSKSDVLDDGIRVRPLPVDDGIRVRPLGDDDDGIRVTPMKTKGSGSKRKKGSKEKIDGEDGSAPAPETPIAPDPKKTDTKEAPSQKADPPAPKEETRPKSDVSAKYKAWEDDGIRIFARRSPIPVRSDRTQRYNSVRQSARSVRSRRDEFEAQWRKEMAADAEFKARIRKQEAESKKYTFSTDAPADSEREPPSSLKELPPAEKPAPISQKSKWDDFDDGIRVTPMKTKTKTKTKKSSDSLERKRSKSLHQSSTSLSVNKPDNSSSKPAPLDTTQQTISSAPATPAGPRPRRDTDSSAYLSVKDRARRLEQGLGPFDFDAFSPSPAIEKLAVRTETQRAKLISSKSRTDHSEGYETVTKDSARRQKRRQIRAALKENEAARLRDSDFAVRRRKEREEKLAQAARIEAAELSSKSTKSKTPGSSSESLPLKRATSKSAPNTPRVSSESLLLKKSATSKPTPTLDSRKSLDSSLTEMFSTKPSSTHSARSTPSTGHRQQKRKDSSSFTPKLAAATSTFLKFVKEETQGRRSQRNLLDSAVAARTTADDDLTDATSSAAGSRSTPVRRSKTSKKERRIPSKARSLPVSSVNESESDTDDETDSESTTESDTEEERPRSESGSGSESGSESESSEESTSGSDEGDDDVSTVVKPATKAQVTAKATVSDPPKSPKADKKVKKRSSSSSITEEPKLESQKKPEPPKPEPAKVESAPRPKPEPKVEAKMEPKVELKKGYTASSESLKRWKTKSRHASRSSIDELMDVEPSSRRSSRASVDKPVEAVAPSPPPPSESPKPRRRIRSTPAPPRPKSFHGRTGSDGSITPTSSVVESNIDDHNPVTETEVEASRIPSDGSAVKPLRFKKRHTSRSGAPERKSSKLSTRSSTKRRRSTRTSAPSDSSAAPSTDHDREEEDWYNPEVSVKAPGLRRKYTKHADLMSILSVDMPRSRSTRKSSNSATNLRRSHGRAQKEGKKVETMKIPDLLKELHTEEVRYMQELRTLVDDVVPVLFQTVLGRADDDLRRSSSTSSARTTSTTGSGRSRSSFTHNPTKPIVDMGITLERLKTLHERMPKQDPDLLMAWANDARRVYEEYLSVWRMGFQDVVVAMPKRYEDEDNSNTKHASVRSRKELEFLHGARKEDLAHKYEGDPSTWEMPPPPADDDEEQHEKVDVAFLLKRPLVRLKALAKLFKRINYLKQSVLASSLSNGYHILVKLARRKISEEKGRLEDEAAASLDCSAVIDFHTLSPRSDIALDQARRVKARDQFQMRLFHTSGSVVECNVELILRDPTNRRNSEQEVLFVELGADGSKRLLFPPIVLSNISARTGDAAGEIVIMVRGLDQDQDEWREVMALASATAEGFEWVQMLGLVPIPPEGPFTEDQVRYPTVLETVIEESVVSSRVKSPSIHNVPLMKPSEKAEIVDEDVPEEEEEEEGHGDAGEHANLIQPVYETLPPGFSAGPLLPPWQYKFVGGAFKAPDINPDILFSGDKDLSEPDIHRTPSLHTLGDEGAGSKQSLKLQRSRKATRPLSSRKNSSSDLSNNETLNAHSSEMTLQVTKTLSRSRSIHLDEDQRPSPSRSLDLDDIPQLAPLNIVKKRSDAAILTPEVPTSTSPSPPPVPPHRTPTTSQKTPSSQPSPPSSVRSGLQGKRRTSSPLKHEYAPSSASESDEEGGGAQVSSEAGSDEGTVTGSSTVSSVSSDDETSTESETESESDESLCSEEEMDGEYPMPTLAIETKTVSRQPSRVIPVQRLRKSSSSAEIETVESDEESEAEATTVRPNEFGPSVPSIVSRPAATIPTSNFRAMIFKWAVNCWEKYYPTDCKITIMPGRLEVYPMLDNESDSKNNGDLLFTLDLTLGTPINRGTAVDINIRTSKSSPLKGANVMLRTRSTGECDQLLRTMDMNRVYPVNFQASSTSVNTASVPPSEMETVTSATGSTSFAGSIRRGFSLRRRTYRAESTATPSLMSTPSATSIGSFASAFSRFRRGGNLFKPSVLSSTASSSSTNVTDSNGSSTPTDIPSLQSLGIDDLENCVPAVAPMKMRFFRRKTASDWRDLGQCRLHVFKPLDRSAPIVPGFSRPNFSRIIITNKKGTRLFLDEVLGETAFERVQRTGIAINILEKEGDEDGVVEASGGIGAKNQIFMMWMKGEAEAAYGFSILGRHRY</sequence>
<accession>A0A4S2MSL0</accession>
<feature type="compositionally biased region" description="Basic and acidic residues" evidence="1">
    <location>
        <begin position="336"/>
        <end position="359"/>
    </location>
</feature>
<feature type="compositionally biased region" description="Low complexity" evidence="1">
    <location>
        <begin position="1862"/>
        <end position="1872"/>
    </location>
</feature>
<organism evidence="5 6">
    <name type="scientific">Ascodesmis nigricans</name>
    <dbReference type="NCBI Taxonomy" id="341454"/>
    <lineage>
        <taxon>Eukaryota</taxon>
        <taxon>Fungi</taxon>
        <taxon>Dikarya</taxon>
        <taxon>Ascomycota</taxon>
        <taxon>Pezizomycotina</taxon>
        <taxon>Pezizomycetes</taxon>
        <taxon>Pezizales</taxon>
        <taxon>Ascodesmidaceae</taxon>
        <taxon>Ascodesmis</taxon>
    </lineage>
</organism>
<feature type="compositionally biased region" description="Polar residues" evidence="1">
    <location>
        <begin position="679"/>
        <end position="707"/>
    </location>
</feature>
<feature type="compositionally biased region" description="Acidic residues" evidence="1">
    <location>
        <begin position="2000"/>
        <end position="2010"/>
    </location>
</feature>
<feature type="compositionally biased region" description="Low complexity" evidence="1">
    <location>
        <begin position="861"/>
        <end position="882"/>
    </location>
</feature>
<feature type="region of interest" description="Disordered" evidence="1">
    <location>
        <begin position="105"/>
        <end position="395"/>
    </location>
</feature>
<gene>
    <name evidence="5" type="ORF">EX30DRAFT_397469</name>
</gene>
<feature type="compositionally biased region" description="Acidic residues" evidence="1">
    <location>
        <begin position="1661"/>
        <end position="1674"/>
    </location>
</feature>
<feature type="region of interest" description="Disordered" evidence="1">
    <location>
        <begin position="1659"/>
        <end position="1680"/>
    </location>
</feature>
<feature type="compositionally biased region" description="Polar residues" evidence="1">
    <location>
        <begin position="1782"/>
        <end position="1802"/>
    </location>
</feature>
<feature type="region of interest" description="Disordered" evidence="1">
    <location>
        <begin position="1260"/>
        <end position="1292"/>
    </location>
</feature>
<feature type="region of interest" description="Disordered" evidence="1">
    <location>
        <begin position="1"/>
        <end position="92"/>
    </location>
</feature>
<dbReference type="Pfam" id="PF24344">
    <property type="entry name" value="PH_23"/>
    <property type="match status" value="1"/>
</dbReference>
<keyword evidence="6" id="KW-1185">Reference proteome</keyword>
<feature type="compositionally biased region" description="Basic residues" evidence="1">
    <location>
        <begin position="986"/>
        <end position="995"/>
    </location>
</feature>
<feature type="compositionally biased region" description="Acidic residues" evidence="1">
    <location>
        <begin position="1937"/>
        <end position="1962"/>
    </location>
</feature>
<evidence type="ECO:0008006" key="7">
    <source>
        <dbReference type="Google" id="ProtNLM"/>
    </source>
</evidence>
<feature type="compositionally biased region" description="Acidic residues" evidence="1">
    <location>
        <begin position="835"/>
        <end position="855"/>
    </location>
</feature>
<dbReference type="OrthoDB" id="5408934at2759"/>
<evidence type="ECO:0000256" key="1">
    <source>
        <dbReference type="SAM" id="MobiDB-lite"/>
    </source>
</evidence>
<feature type="region of interest" description="Disordered" evidence="1">
    <location>
        <begin position="1730"/>
        <end position="1823"/>
    </location>
</feature>
<feature type="region of interest" description="Disordered" evidence="1">
    <location>
        <begin position="2233"/>
        <end position="2256"/>
    </location>
</feature>
<dbReference type="EMBL" id="ML220136">
    <property type="protein sequence ID" value="TGZ78957.1"/>
    <property type="molecule type" value="Genomic_DNA"/>
</dbReference>
<proteinExistence type="predicted"/>
<feature type="compositionally biased region" description="Pro residues" evidence="1">
    <location>
        <begin position="26"/>
        <end position="39"/>
    </location>
</feature>
<feature type="region of interest" description="Disordered" evidence="1">
    <location>
        <begin position="581"/>
        <end position="753"/>
    </location>
</feature>
<feature type="compositionally biased region" description="Low complexity" evidence="1">
    <location>
        <begin position="1770"/>
        <end position="1781"/>
    </location>
</feature>
<feature type="compositionally biased region" description="Basic and acidic residues" evidence="1">
    <location>
        <begin position="457"/>
        <end position="466"/>
    </location>
</feature>
<feature type="compositionally biased region" description="Low complexity" evidence="1">
    <location>
        <begin position="890"/>
        <end position="910"/>
    </location>
</feature>
<feature type="compositionally biased region" description="Low complexity" evidence="1">
    <location>
        <begin position="16"/>
        <end position="25"/>
    </location>
</feature>
<feature type="compositionally biased region" description="Polar residues" evidence="1">
    <location>
        <begin position="714"/>
        <end position="739"/>
    </location>
</feature>
<feature type="region of interest" description="Disordered" evidence="1">
    <location>
        <begin position="414"/>
        <end position="548"/>
    </location>
</feature>
<feature type="compositionally biased region" description="Polar residues" evidence="1">
    <location>
        <begin position="1059"/>
        <end position="1071"/>
    </location>
</feature>
<evidence type="ECO:0000259" key="3">
    <source>
        <dbReference type="Pfam" id="PF24344"/>
    </source>
</evidence>
<feature type="compositionally biased region" description="Basic and acidic residues" evidence="1">
    <location>
        <begin position="318"/>
        <end position="328"/>
    </location>
</feature>
<feature type="compositionally biased region" description="Low complexity" evidence="1">
    <location>
        <begin position="1922"/>
        <end position="1936"/>
    </location>
</feature>
<feature type="domain" description="DBL homology" evidence="2">
    <location>
        <begin position="1216"/>
        <end position="1458"/>
    </location>
</feature>
<feature type="compositionally biased region" description="Low complexity" evidence="1">
    <location>
        <begin position="654"/>
        <end position="672"/>
    </location>
</feature>
<reference evidence="5 6" key="1">
    <citation type="submission" date="2019-04" db="EMBL/GenBank/DDBJ databases">
        <title>Comparative genomics and transcriptomics to analyze fruiting body development in filamentous ascomycetes.</title>
        <authorList>
            <consortium name="DOE Joint Genome Institute"/>
            <person name="Lutkenhaus R."/>
            <person name="Traeger S."/>
            <person name="Breuer J."/>
            <person name="Kuo A."/>
            <person name="Lipzen A."/>
            <person name="Pangilinan J."/>
            <person name="Dilworth D."/>
            <person name="Sandor L."/>
            <person name="Poggeler S."/>
            <person name="Barry K."/>
            <person name="Grigoriev I.V."/>
            <person name="Nowrousian M."/>
        </authorList>
    </citation>
    <scope>NUCLEOTIDE SEQUENCE [LARGE SCALE GENOMIC DNA]</scope>
    <source>
        <strain evidence="5 6">CBS 389.68</strain>
    </source>
</reference>
<dbReference type="InterPro" id="IPR056222">
    <property type="entry name" value="PH_23"/>
</dbReference>
<feature type="compositionally biased region" description="Pro residues" evidence="1">
    <location>
        <begin position="1852"/>
        <end position="1861"/>
    </location>
</feature>
<feature type="compositionally biased region" description="Basic and acidic residues" evidence="1">
    <location>
        <begin position="931"/>
        <end position="975"/>
    </location>
</feature>
<protein>
    <recommendedName>
        <fullName evidence="7">DH domain-containing protein</fullName>
    </recommendedName>
</protein>
<feature type="compositionally biased region" description="Basic residues" evidence="1">
    <location>
        <begin position="807"/>
        <end position="822"/>
    </location>
</feature>
<evidence type="ECO:0000313" key="5">
    <source>
        <dbReference type="EMBL" id="TGZ78957.1"/>
    </source>
</evidence>
<feature type="compositionally biased region" description="Low complexity" evidence="1">
    <location>
        <begin position="1133"/>
        <end position="1145"/>
    </location>
</feature>
<feature type="domain" description="PH" evidence="3">
    <location>
        <begin position="1473"/>
        <end position="1614"/>
    </location>
</feature>
<evidence type="ECO:0000313" key="6">
    <source>
        <dbReference type="Proteomes" id="UP000298138"/>
    </source>
</evidence>
<dbReference type="InParanoid" id="A0A4S2MSL0"/>
<feature type="compositionally biased region" description="Low complexity" evidence="1">
    <location>
        <begin position="2233"/>
        <end position="2253"/>
    </location>
</feature>
<feature type="domain" description="PH" evidence="4">
    <location>
        <begin position="2035"/>
        <end position="2154"/>
    </location>
</feature>
<feature type="compositionally biased region" description="Pro residues" evidence="1">
    <location>
        <begin position="111"/>
        <end position="120"/>
    </location>
</feature>
<dbReference type="InterPro" id="IPR056223">
    <property type="entry name" value="PH_24"/>
</dbReference>
<feature type="region of interest" description="Disordered" evidence="1">
    <location>
        <begin position="1384"/>
        <end position="1403"/>
    </location>
</feature>
<feature type="region of interest" description="Disordered" evidence="1">
    <location>
        <begin position="786"/>
        <end position="1158"/>
    </location>
</feature>
<feature type="compositionally biased region" description="Polar residues" evidence="1">
    <location>
        <begin position="503"/>
        <end position="525"/>
    </location>
</feature>
<name>A0A4S2MSL0_9PEZI</name>
<feature type="compositionally biased region" description="Basic and acidic residues" evidence="1">
    <location>
        <begin position="618"/>
        <end position="644"/>
    </location>
</feature>
<feature type="compositionally biased region" description="Low complexity" evidence="1">
    <location>
        <begin position="1264"/>
        <end position="1284"/>
    </location>
</feature>
<feature type="region of interest" description="Disordered" evidence="1">
    <location>
        <begin position="1836"/>
        <end position="1962"/>
    </location>
</feature>
<dbReference type="Proteomes" id="UP000298138">
    <property type="component" value="Unassembled WGS sequence"/>
</dbReference>
<dbReference type="STRING" id="341454.A0A4S2MSL0"/>
<evidence type="ECO:0000259" key="2">
    <source>
        <dbReference type="Pfam" id="PF24340"/>
    </source>
</evidence>
<dbReference type="InterPro" id="IPR056416">
    <property type="entry name" value="DH_2_fung"/>
</dbReference>
<feature type="compositionally biased region" description="Polar residues" evidence="1">
    <location>
        <begin position="142"/>
        <end position="151"/>
    </location>
</feature>
<feature type="region of interest" description="Disordered" evidence="1">
    <location>
        <begin position="1182"/>
        <end position="1214"/>
    </location>
</feature>
<evidence type="ECO:0000259" key="4">
    <source>
        <dbReference type="Pfam" id="PF24345"/>
    </source>
</evidence>
<feature type="region of interest" description="Disordered" evidence="1">
    <location>
        <begin position="1986"/>
        <end position="2022"/>
    </location>
</feature>
<feature type="compositionally biased region" description="Basic and acidic residues" evidence="1">
    <location>
        <begin position="591"/>
        <end position="608"/>
    </location>
</feature>
<dbReference type="Pfam" id="PF24345">
    <property type="entry name" value="PH_24"/>
    <property type="match status" value="1"/>
</dbReference>